<protein>
    <submittedName>
        <fullName evidence="2">Uncharacterized protein</fullName>
    </submittedName>
</protein>
<accession>A0A550C404</accession>
<sequence>MTDGLSSSWLRGLATGLRNGRANCGAGSPSHIPGHLSPSHAPGGISPAHSAGTHSPAHIPGHYSPPQLASHAASYAHAQPMMPPQPGSFPQQAHYVPSQNNGIPSGHHSPPHAPPGRSARRRRTRSGCRSLGQRRR</sequence>
<name>A0A550C404_9AGAR</name>
<organism evidence="2 3">
    <name type="scientific">Schizophyllum amplum</name>
    <dbReference type="NCBI Taxonomy" id="97359"/>
    <lineage>
        <taxon>Eukaryota</taxon>
        <taxon>Fungi</taxon>
        <taxon>Dikarya</taxon>
        <taxon>Basidiomycota</taxon>
        <taxon>Agaricomycotina</taxon>
        <taxon>Agaricomycetes</taxon>
        <taxon>Agaricomycetidae</taxon>
        <taxon>Agaricales</taxon>
        <taxon>Schizophyllaceae</taxon>
        <taxon>Schizophyllum</taxon>
    </lineage>
</organism>
<evidence type="ECO:0000313" key="2">
    <source>
        <dbReference type="EMBL" id="TRM59529.1"/>
    </source>
</evidence>
<reference evidence="2 3" key="1">
    <citation type="journal article" date="2019" name="New Phytol.">
        <title>Comparative genomics reveals unique wood-decay strategies and fruiting body development in the Schizophyllaceae.</title>
        <authorList>
            <person name="Almasi E."/>
            <person name="Sahu N."/>
            <person name="Krizsan K."/>
            <person name="Balint B."/>
            <person name="Kovacs G.M."/>
            <person name="Kiss B."/>
            <person name="Cseklye J."/>
            <person name="Drula E."/>
            <person name="Henrissat B."/>
            <person name="Nagy I."/>
            <person name="Chovatia M."/>
            <person name="Adam C."/>
            <person name="LaButti K."/>
            <person name="Lipzen A."/>
            <person name="Riley R."/>
            <person name="Grigoriev I.V."/>
            <person name="Nagy L.G."/>
        </authorList>
    </citation>
    <scope>NUCLEOTIDE SEQUENCE [LARGE SCALE GENOMIC DNA]</scope>
    <source>
        <strain evidence="2 3">NL-1724</strain>
    </source>
</reference>
<evidence type="ECO:0000313" key="3">
    <source>
        <dbReference type="Proteomes" id="UP000320762"/>
    </source>
</evidence>
<dbReference type="Proteomes" id="UP000320762">
    <property type="component" value="Unassembled WGS sequence"/>
</dbReference>
<feature type="compositionally biased region" description="Basic residues" evidence="1">
    <location>
        <begin position="118"/>
        <end position="136"/>
    </location>
</feature>
<dbReference type="AlphaFoldDB" id="A0A550C404"/>
<feature type="region of interest" description="Disordered" evidence="1">
    <location>
        <begin position="21"/>
        <end position="136"/>
    </location>
</feature>
<evidence type="ECO:0000256" key="1">
    <source>
        <dbReference type="SAM" id="MobiDB-lite"/>
    </source>
</evidence>
<dbReference type="EMBL" id="VDMD01000027">
    <property type="protein sequence ID" value="TRM59529.1"/>
    <property type="molecule type" value="Genomic_DNA"/>
</dbReference>
<comment type="caution">
    <text evidence="2">The sequence shown here is derived from an EMBL/GenBank/DDBJ whole genome shotgun (WGS) entry which is preliminary data.</text>
</comment>
<keyword evidence="3" id="KW-1185">Reference proteome</keyword>
<gene>
    <name evidence="2" type="ORF">BD626DRAFT_150314</name>
</gene>
<proteinExistence type="predicted"/>